<evidence type="ECO:0000313" key="9">
    <source>
        <dbReference type="EMBL" id="NYS96935.1"/>
    </source>
</evidence>
<feature type="compositionally biased region" description="Basic and acidic residues" evidence="5">
    <location>
        <begin position="124"/>
        <end position="140"/>
    </location>
</feature>
<feature type="region of interest" description="Disordered" evidence="5">
    <location>
        <begin position="2302"/>
        <end position="2339"/>
    </location>
</feature>
<sequence>MKKHLFDRSVQRFSIRKYSFGAASVLLGTLLFAGQSVQAEEAAASESSESNTSASAGSSSDATPEAASDASTYNAEPAVLASEAPVAAPASSETSTASSEAATSNSSATVEDNTATVTAATNVEEEKTEEKVEESKEVEVAKPATPARTSAFRAATAPEAATVVTNWDQFVSALSNASVTDIKVQGQIFAPDTVNGITNGNGSSEAANAKTKSVDRTLSLAIANRALNIYGDGANSGIDFRSYSIKPTAGAVGDILFSNLSIYSANSKGPIDLSQVSASKVTFEDVKSEGVMFGGGQNTTVVIKGNTTSNLADSYTSLAGGTQYVQMNVPHNGLYAEGESNEDKKQPRGAKQATRRAANIHSAKNVIVESDATFTLNRASEGDGISLPSNSVVEVKDKGSMTINMNTSSDTSNPARYHNAAIFMPQNGTVKTGKESKLAINSSIGQAISIGVRRPGDTVTDANRFGGYGIRNTTKITGSSATISIGEEATATFTGRDSIITGHNATFTSGEKSKVDFKNKGRGVAMDLGDNSHILFGKHSNNVFESDGKAPYNGNGAASGSYDGYNYIGVNEQGTITVDDHARFIVVAKNRNGSQKIGNEYDDLISLDSQKGTATKPLFVANQGSITDIRDDNNNFYAELISVPLGATKNVVFRIDTPLYFSLQRYSTPEGQQVGDPNGKLPNSTPQGFNPPPAGTPNLVYGNTKGTKMEFVIDNSLGIDSYTVYARNEGTHRAPLQKDTSKQNSVWANIKQGDVALDGFGGPITVSGSDPSIRLANSPGGILPVEPNTSKDRSYDIDVATQNSHSVWVPNGTKINPLAKHTNTVEYYVKQADGSLVPLSQFVAGEKDSVTERSDWERKMDIVLDVEAMKQRFANTVIDSGNTFLKEYAKIPYSPKADTGWTLTANSETKNTYSTLNKSLSGYVATITESNVPNLQSLVGQRGQGESVHAVLDASNITDTILTDSNGKKVVSDSYWKDFNDTGFPENYLTKVVFELTDTAKVVYRNTANPANPVVLSDSGSLDGAAGESVPYTADQVRAKLEEYKKAGYELVTDGYTGYTYNEATKSFERTGTTVPTFDGVDGEQVFNVDLKPRVVPITPEKPVDPSKPVDPTDPTSPNYPNPDNPEALKLTEDVKRTVRYVDQNGNVVSPEVVDNLGFKREGTINLVTGETTLGDWTPTTGDNFENKKSPVVKGFVLVDPNQVDAGSHESVKATDPDYVDTVTYKPISRYVPEFPEGSTPTNPWTEVPYVNDPTDPSKIVPPTDETQRIPYIEGMVPTNPADGSPLQPVDQNDPTKGYIPPAPTDSGVETKIPYKSVADQAQVIYRVVSADGKTVVNPEVATSGLLDGTAGAEITYSTTAALKDLYLKGYKLSENSTVEGNKYRSGLTFDGQNGVDTYYVDVTPIIVPVTPTTPVTPDQPVDPNKVPELPKNPDPTDPSTPNYPQDPDPNKPKDPNKPSLSNPEVLNLTEDVKRTVKYVDESGKELSPDVVNTLGFTRTGTVNLATGETTLNDWVATDGTDFKDATSPVIPGYILKDPSQKEAGAHTGVQATDEDLEDRVVYVPVSKYVPSFPGVPEEDKPNNPWNEVPYKEDPTDPTKLVPPTDPTQVIPYIPEFEPTIPLQPVDPNDPTKGYIPPSPEDPTKVTEIPFVRIDAAVVVYNYVDQDGKTLIKELERSTEFKGKKGDVIGTDGVAYTTAETIAKYKKLGYELVNDGFPAGATFDGTKGTDTYYVSFKAKLAPVTPDKPVDPNNPVDPNDPDSPNYPDPTDPDSKDPSKMLKDVTRVIQYLEQGTETVLSGEVSDKVSFRREGVVNLVTGEVVWNQEGWQPATAEFTNRTSPAIPGYHLVDASQFEYGAHAGITNASENIVDKVYYAKNPDPDKIAVQLVYREVKEDGTTVVKQLEASDQMTGNQGDDVPYTQDQVNEIVAKYHAQGYKLVKNGYPTGAKFDGEPGSATNYFVDLTPIIIPITPENPVDPTKPVDPKTPGYPDPEDPNPPVYPTPDKEEALKLTEEVKRTIRYVDQDGKVVAAEVVDSLNFRREGTINLVTGETTLGEWTAVSGNGFNDKTSPVVTGYVLVNQEQKEAGAHTGVQATDEDYLDVVAYKPISKYVPKFPDGSTPTDPWTEVPYVNDPTDPSKIVPPTDETQRIPYVEGFVPTDPTDGSPLQPVDPNDPSKGYIPPAPTNPGVETTIPYVEVDKPVDPDAKDDQAQVIYRVVSADGTSIVNEQIATSGILNGKEGARITYSTAATLKDLYLKGYTLSSNSTVAGEKYRAGLTFDGKDGVDTYYVDVTAIVVPVTPEKPVEPNKPVDPETPELPKNPDPTDPTTPNYPDPDKTDILKLEEEVLRTVRYYIRGKDGQLTEMTAEQAAMKSDTLRFRREGTINLATGETVLQNWVALDGSAFGAYTSPSVPGYVLENASQLQAGAHNGISADSADIHDQVIYVPVGNYVPKFPDGSTPTDPWSEVPYVADPSKPTDIVPPTDPKQPAIPYVPGMTPVDPETNEPLKPVNPDNPGQGYIPPVPTSPTTDTEIPYVKNPTPEVKEDQARVIYRVVDESGAVVNPSLRDSGLIVGREGEEIKYSTAPTLKELYLEGYTLVKDGFTAGAKYDGQDGVDLYYVDVKAIVIPVTPEKPVEPSKPVDPETPELPKNPDPTDPTTPNYPDPEKPKDPNVEPSTDIFKLEEEVVRTVGYYVRGKDGQLTEMPANLAAMKSDTLRFRREGTINLATGATTLKNWVAVDGSAFGAYTSPSIPGYVLENASQLQAGAHNGITADSADIHDQVVYVPVGNYVPEFPPGVTPEKPWTDVPYVTDPSKPTDIVPPTDPKQPAIPHIPGLTPVDPGTKEPLKPVDPQDPTKGYIPPVPTTPTDDTKIPYIKNVVEDKAQIIYRLVDEAGKVVNAELAKSDVINGEEGQEIQYSTAATLKELYLKGYTLVKDGFVPGTKFDGQEGIDTFYVDLKAIVIPVTPEKPVEPNKPVDPATPELPKNPDPTDPTTPNYPTPTDPAIETLTENVKRTVRYVDESGKVIAEEVVDTLEFTRTGTINLATGEITLGEWTPATGDSFDNKKSPVVPGYILKDPSQVEAGAHTGVKATDGDYVDSVVYVPVGNYVPEFPPGVTPEKPWTDVPYVTDPSNPGNIVPPTDPKQPAIPYVPGLTPVDPGTKEPLKPVDPQDPTKGYIPPVPTTPTDDTKIPYIKNVVEDKAQIIYRLVDEAGKVVNAELAKSDVINGEEGQEIQYSTAATLKELYLKGYTLVKDGFVPGTKFDGQEGIDTFYVDLKAIVIPVTPEKPVEPNKPVDPATPELPKNPDPTDPTTPNYPTPTDPAIETLTENVKRTVRYVDESGKVIAEEVVDTLEFTRTGTINLATGEITLGEWTPATGDSFDSKKSPVVPGYILKDPSQVEAGAHTGVKATDGDYVDSVVYVPVGNYVPEFPPGVTPEKPWTDVPYVTDPSNPGNIVPPTDPKQPAIPHIPGLTPVDPGTKEPLKPVDPQDPTKGYIPPVPTTPTDNTKIPYVRNMSSAQFVYRVVGQDGTTVVRELEKSPVLEGAIDDPINYSTADTIAKYKRLGYVLVKDGFVPGGRFTQDGAVYHVDLKELIIPVTPEKPQEPNKPTDPTDPNSPVYPPIENKDIVKLTEEVKRDVKYYVRDTNGNFTKIPEMEIPTKEDTLRFRREGTVNLVTGENTLGEWVALDGTSFNAYVSPVYKGHILVNAADAMKGAHTGITATSADIHDEVVYAKLANYIPEFPADMPEKPWTEVPYTNDPTDPGKIVPPENPAQPNIPYVPGFEPQIPLKPVDPQDPTKGYIPPVPADPTKPTVVPFARIDKAQIVYREVKQDGTTVVRELESSAVMEGTQSQVINYSTADTIVKYVKRGYELVRDGFVSGTHFDGKDGVDIYYVDFKAKVIPVTPEKPVDPNKPVDPTDPNTPNYPNPDKDDILKLTKEVSREVRYYVRAEDGSLKEVPASEAPMHRDVLRFRREGTINLVTGETTLGDWVAQDGTAFGNYKTPVYKGHVLVDPSQVEVGAHTGITADSADILDKVMYVPIASYVPEFPPGVTPENPWTELPYTNDPNDPSKLVPPTDPSQPAIPHVPGLVPVDPDTREPLKPVDPNDPTKGYIPPVPKDPTKPTAIPYVEVPKPEPKPEPKPQPKPAPQPEPVAPAQPEAPAPALPETGTEDAAGATALGILGLLAGFGIIGRRRKDEE</sequence>
<reference evidence="9 10" key="1">
    <citation type="submission" date="2020-07" db="EMBL/GenBank/DDBJ databases">
        <title>MOT database genomes.</title>
        <authorList>
            <person name="Joseph S."/>
            <person name="Aduse-Opoku J."/>
            <person name="Hashim A."/>
            <person name="Wade W."/>
            <person name="Curtis M."/>
        </authorList>
    </citation>
    <scope>NUCLEOTIDE SEQUENCE [LARGE SCALE GENOMIC DNA]</scope>
    <source>
        <strain evidence="9 10">STR</strain>
    </source>
</reference>
<organism evidence="9 10">
    <name type="scientific">Streptococcus danieliae</name>
    <dbReference type="NCBI Taxonomy" id="747656"/>
    <lineage>
        <taxon>Bacteria</taxon>
        <taxon>Bacillati</taxon>
        <taxon>Bacillota</taxon>
        <taxon>Bacilli</taxon>
        <taxon>Lactobacillales</taxon>
        <taxon>Streptococcaceae</taxon>
        <taxon>Streptococcus</taxon>
    </lineage>
</organism>
<name>A0A7Z0S6P6_9STRE</name>
<feature type="region of interest" description="Disordered" evidence="5">
    <location>
        <begin position="38"/>
        <end position="150"/>
    </location>
</feature>
<evidence type="ECO:0000256" key="4">
    <source>
        <dbReference type="ARBA" id="ARBA00023088"/>
    </source>
</evidence>
<feature type="compositionally biased region" description="Pro residues" evidence="5">
    <location>
        <begin position="2651"/>
        <end position="2665"/>
    </location>
</feature>
<feature type="compositionally biased region" description="Low complexity" evidence="5">
    <location>
        <begin position="75"/>
        <end position="122"/>
    </location>
</feature>
<feature type="region of interest" description="Disordered" evidence="5">
    <location>
        <begin position="668"/>
        <end position="694"/>
    </location>
</feature>
<dbReference type="NCBIfam" id="TIGR01167">
    <property type="entry name" value="LPXTG_anchor"/>
    <property type="match status" value="1"/>
</dbReference>
<dbReference type="Pfam" id="PF04650">
    <property type="entry name" value="YSIRK_signal"/>
    <property type="match status" value="1"/>
</dbReference>
<feature type="compositionally biased region" description="Basic and acidic residues" evidence="5">
    <location>
        <begin position="4138"/>
        <end position="4148"/>
    </location>
</feature>
<dbReference type="PROSITE" id="PS50847">
    <property type="entry name" value="GRAM_POS_ANCHORING"/>
    <property type="match status" value="1"/>
</dbReference>
<evidence type="ECO:0000256" key="6">
    <source>
        <dbReference type="SAM" id="Phobius"/>
    </source>
</evidence>
<feature type="domain" description="Gram-positive cocci surface proteins LPxTG" evidence="8">
    <location>
        <begin position="4171"/>
        <end position="4205"/>
    </location>
</feature>
<feature type="chain" id="PRO_5031424914" evidence="7">
    <location>
        <begin position="40"/>
        <end position="4205"/>
    </location>
</feature>
<feature type="signal peptide" evidence="7">
    <location>
        <begin position="1"/>
        <end position="39"/>
    </location>
</feature>
<feature type="region of interest" description="Disordered" evidence="5">
    <location>
        <begin position="3910"/>
        <end position="3936"/>
    </location>
</feature>
<feature type="compositionally biased region" description="Basic and acidic residues" evidence="5">
    <location>
        <begin position="2635"/>
        <end position="2644"/>
    </location>
</feature>
<dbReference type="Gene3D" id="2.60.40.4300">
    <property type="match status" value="10"/>
</dbReference>
<dbReference type="InterPro" id="IPR046776">
    <property type="entry name" value="Pectate_lyase_5"/>
</dbReference>
<feature type="region of interest" description="Disordered" evidence="5">
    <location>
        <begin position="2970"/>
        <end position="3007"/>
    </location>
</feature>
<dbReference type="InterPro" id="IPR019931">
    <property type="entry name" value="LPXTG_anchor"/>
</dbReference>
<feature type="region of interest" description="Disordered" evidence="5">
    <location>
        <begin position="2825"/>
        <end position="2870"/>
    </location>
</feature>
<feature type="compositionally biased region" description="Low complexity" evidence="5">
    <location>
        <begin position="1409"/>
        <end position="1424"/>
    </location>
</feature>
<feature type="compositionally biased region" description="Pro residues" evidence="5">
    <location>
        <begin position="4149"/>
        <end position="4170"/>
    </location>
</feature>
<keyword evidence="3 7" id="KW-0732">Signal</keyword>
<keyword evidence="1" id="KW-0134">Cell wall</keyword>
<proteinExistence type="predicted"/>
<evidence type="ECO:0000256" key="7">
    <source>
        <dbReference type="SAM" id="SignalP"/>
    </source>
</evidence>
<feature type="transmembrane region" description="Helical" evidence="6">
    <location>
        <begin position="4179"/>
        <end position="4197"/>
    </location>
</feature>
<dbReference type="PANTHER" id="PTHR24216">
    <property type="entry name" value="PAXILLIN-RELATED"/>
    <property type="match status" value="1"/>
</dbReference>
<feature type="region of interest" description="Disordered" evidence="5">
    <location>
        <begin position="2634"/>
        <end position="2679"/>
    </location>
</feature>
<feature type="region of interest" description="Disordered" evidence="5">
    <location>
        <begin position="4060"/>
        <end position="4179"/>
    </location>
</feature>
<comment type="caution">
    <text evidence="9">The sequence shown here is derived from an EMBL/GenBank/DDBJ whole genome shotgun (WGS) entry which is preliminary data.</text>
</comment>
<keyword evidence="4" id="KW-0572">Peptidoglycan-anchor</keyword>
<feature type="region of interest" description="Disordered" evidence="5">
    <location>
        <begin position="2124"/>
        <end position="2146"/>
    </location>
</feature>
<feature type="region of interest" description="Disordered" evidence="5">
    <location>
        <begin position="1743"/>
        <end position="1778"/>
    </location>
</feature>
<feature type="compositionally biased region" description="Low complexity" evidence="5">
    <location>
        <begin position="1743"/>
        <end position="1762"/>
    </location>
</feature>
<feature type="compositionally biased region" description="Pro residues" evidence="5">
    <location>
        <begin position="3306"/>
        <end position="3323"/>
    </location>
</feature>
<keyword evidence="6" id="KW-0812">Transmembrane</keyword>
<evidence type="ECO:0000256" key="1">
    <source>
        <dbReference type="ARBA" id="ARBA00022512"/>
    </source>
</evidence>
<feature type="compositionally biased region" description="Pro residues" evidence="5">
    <location>
        <begin position="1988"/>
        <end position="2002"/>
    </location>
</feature>
<feature type="region of interest" description="Disordered" evidence="5">
    <location>
        <begin position="3602"/>
        <end position="3626"/>
    </location>
</feature>
<feature type="region of interest" description="Disordered" evidence="5">
    <location>
        <begin position="335"/>
        <end position="356"/>
    </location>
</feature>
<feature type="compositionally biased region" description="Pro residues" evidence="5">
    <location>
        <begin position="2320"/>
        <end position="2334"/>
    </location>
</feature>
<dbReference type="PANTHER" id="PTHR24216:SF65">
    <property type="entry name" value="PAXILLIN-LIKE PROTEIN 1"/>
    <property type="match status" value="1"/>
</dbReference>
<feature type="region of interest" description="Disordered" evidence="5">
    <location>
        <begin position="3159"/>
        <end position="3188"/>
    </location>
</feature>
<feature type="compositionally biased region" description="Low complexity" evidence="5">
    <location>
        <begin position="141"/>
        <end position="150"/>
    </location>
</feature>
<feature type="compositionally biased region" description="Basic and acidic residues" evidence="5">
    <location>
        <begin position="2304"/>
        <end position="2313"/>
    </location>
</feature>
<evidence type="ECO:0000256" key="5">
    <source>
        <dbReference type="SAM" id="MobiDB-lite"/>
    </source>
</evidence>
<dbReference type="EMBL" id="JACBXX010000146">
    <property type="protein sequence ID" value="NYS96935.1"/>
    <property type="molecule type" value="Genomic_DNA"/>
</dbReference>
<evidence type="ECO:0000256" key="3">
    <source>
        <dbReference type="ARBA" id="ARBA00022729"/>
    </source>
</evidence>
<feature type="region of interest" description="Disordered" evidence="5">
    <location>
        <begin position="1097"/>
        <end position="1128"/>
    </location>
</feature>
<evidence type="ECO:0000259" key="8">
    <source>
        <dbReference type="PROSITE" id="PS50847"/>
    </source>
</evidence>
<keyword evidence="6" id="KW-0472">Membrane</keyword>
<keyword evidence="6" id="KW-1133">Transmembrane helix</keyword>
<accession>A0A7Z0S6P6</accession>
<dbReference type="NCBIfam" id="TIGR01168">
    <property type="entry name" value="YSIRK_signal"/>
    <property type="match status" value="1"/>
</dbReference>
<dbReference type="InterPro" id="IPR005877">
    <property type="entry name" value="YSIRK_signal_dom"/>
</dbReference>
<dbReference type="InterPro" id="IPR041558">
    <property type="entry name" value="MucBP_2"/>
</dbReference>
<gene>
    <name evidence="9" type="ORF">HZY94_07085</name>
</gene>
<feature type="region of interest" description="Disordered" evidence="5">
    <location>
        <begin position="3477"/>
        <end position="3513"/>
    </location>
</feature>
<evidence type="ECO:0000313" key="10">
    <source>
        <dbReference type="Proteomes" id="UP000589521"/>
    </source>
</evidence>
<dbReference type="InterPro" id="IPR041495">
    <property type="entry name" value="Mub_B2"/>
</dbReference>
<evidence type="ECO:0000256" key="2">
    <source>
        <dbReference type="ARBA" id="ARBA00022525"/>
    </source>
</evidence>
<feature type="compositionally biased region" description="Pro residues" evidence="5">
    <location>
        <begin position="2987"/>
        <end position="3004"/>
    </location>
</feature>
<dbReference type="Proteomes" id="UP000589521">
    <property type="component" value="Unassembled WGS sequence"/>
</dbReference>
<dbReference type="Pfam" id="PF20585">
    <property type="entry name" value="Pectate_lyase_5"/>
    <property type="match status" value="1"/>
</dbReference>
<feature type="region of interest" description="Disordered" evidence="5">
    <location>
        <begin position="3289"/>
        <end position="3326"/>
    </location>
</feature>
<feature type="region of interest" description="Disordered" evidence="5">
    <location>
        <begin position="1409"/>
        <end position="1470"/>
    </location>
</feature>
<dbReference type="RefSeq" id="WP_179925606.1">
    <property type="nucleotide sequence ID" value="NZ_JACBXX010000146.1"/>
</dbReference>
<protein>
    <submittedName>
        <fullName evidence="9">YSIRK-type signal peptide-containing protein</fullName>
    </submittedName>
</protein>
<dbReference type="Pfam" id="PF17966">
    <property type="entry name" value="Muc_B2"/>
    <property type="match status" value="10"/>
</dbReference>
<dbReference type="Gene3D" id="3.10.20.470">
    <property type="match status" value="9"/>
</dbReference>
<dbReference type="Pfam" id="PF17965">
    <property type="entry name" value="MucBP_2"/>
    <property type="match status" value="8"/>
</dbReference>
<dbReference type="Pfam" id="PF00746">
    <property type="entry name" value="Gram_pos_anchor"/>
    <property type="match status" value="1"/>
</dbReference>
<feature type="region of interest" description="Disordered" evidence="5">
    <location>
        <begin position="1971"/>
        <end position="2002"/>
    </location>
</feature>
<feature type="compositionally biased region" description="Low complexity" evidence="5">
    <location>
        <begin position="39"/>
        <end position="62"/>
    </location>
</feature>
<keyword evidence="2" id="KW-0964">Secreted</keyword>